<dbReference type="GO" id="GO:0004022">
    <property type="term" value="F:alcohol dehydrogenase (NAD+) activity"/>
    <property type="evidence" value="ECO:0007669"/>
    <property type="project" value="TreeGrafter"/>
</dbReference>
<dbReference type="InterPro" id="IPR039697">
    <property type="entry name" value="Alcohol_dehydrogenase_Fe"/>
</dbReference>
<dbReference type="FunFam" id="3.40.50.1970:FF:000015">
    <property type="entry name" value="Maleylacetate reductase 1"/>
    <property type="match status" value="1"/>
</dbReference>
<proteinExistence type="inferred from homology"/>
<dbReference type="InterPro" id="IPR001670">
    <property type="entry name" value="ADH_Fe/GldA"/>
</dbReference>
<dbReference type="GO" id="GO:0046872">
    <property type="term" value="F:metal ion binding"/>
    <property type="evidence" value="ECO:0007669"/>
    <property type="project" value="InterPro"/>
</dbReference>
<dbReference type="Pfam" id="PF00465">
    <property type="entry name" value="Fe-ADH"/>
    <property type="match status" value="1"/>
</dbReference>
<keyword evidence="2 6" id="KW-0560">Oxidoreductase</keyword>
<keyword evidence="7" id="KW-1185">Reference proteome</keyword>
<evidence type="ECO:0000259" key="4">
    <source>
        <dbReference type="Pfam" id="PF00465"/>
    </source>
</evidence>
<keyword evidence="3" id="KW-0520">NAD</keyword>
<dbReference type="EMBL" id="FXYE01000001">
    <property type="protein sequence ID" value="SMX31359.1"/>
    <property type="molecule type" value="Genomic_DNA"/>
</dbReference>
<evidence type="ECO:0000256" key="1">
    <source>
        <dbReference type="ARBA" id="ARBA00007358"/>
    </source>
</evidence>
<dbReference type="OrthoDB" id="3812122at2"/>
<dbReference type="CDD" id="cd08177">
    <property type="entry name" value="MAR"/>
    <property type="match status" value="1"/>
</dbReference>
<dbReference type="SUPFAM" id="SSF56796">
    <property type="entry name" value="Dehydroquinate synthase-like"/>
    <property type="match status" value="1"/>
</dbReference>
<dbReference type="InterPro" id="IPR034786">
    <property type="entry name" value="MAR"/>
</dbReference>
<reference evidence="7" key="1">
    <citation type="submission" date="2017-05" db="EMBL/GenBank/DDBJ databases">
        <authorList>
            <person name="Rodrigo-Torres L."/>
            <person name="Arahal R. D."/>
            <person name="Lucena T."/>
        </authorList>
    </citation>
    <scope>NUCLEOTIDE SEQUENCE [LARGE SCALE GENOMIC DNA]</scope>
    <source>
        <strain evidence="7">CECT 8621</strain>
    </source>
</reference>
<dbReference type="Pfam" id="PF25137">
    <property type="entry name" value="ADH_Fe_C"/>
    <property type="match status" value="1"/>
</dbReference>
<evidence type="ECO:0000313" key="7">
    <source>
        <dbReference type="Proteomes" id="UP000202922"/>
    </source>
</evidence>
<dbReference type="Gene3D" id="3.40.50.1970">
    <property type="match status" value="1"/>
</dbReference>
<dbReference type="InterPro" id="IPR056798">
    <property type="entry name" value="ADH_Fe_C"/>
</dbReference>
<name>A0A238JL14_9RHOB</name>
<dbReference type="Proteomes" id="UP000202922">
    <property type="component" value="Unassembled WGS sequence"/>
</dbReference>
<dbReference type="AlphaFoldDB" id="A0A238JL14"/>
<accession>A0A238JL14</accession>
<protein>
    <submittedName>
        <fullName evidence="6">Maleylacetate reductase</fullName>
        <ecNumber evidence="6">1.3.1.32</ecNumber>
    </submittedName>
</protein>
<organism evidence="6 7">
    <name type="scientific">Actibacterium lipolyticum</name>
    <dbReference type="NCBI Taxonomy" id="1524263"/>
    <lineage>
        <taxon>Bacteria</taxon>
        <taxon>Pseudomonadati</taxon>
        <taxon>Pseudomonadota</taxon>
        <taxon>Alphaproteobacteria</taxon>
        <taxon>Rhodobacterales</taxon>
        <taxon>Roseobacteraceae</taxon>
        <taxon>Actibacterium</taxon>
    </lineage>
</organism>
<comment type="similarity">
    <text evidence="1">Belongs to the iron-containing alcohol dehydrogenase family.</text>
</comment>
<evidence type="ECO:0000259" key="5">
    <source>
        <dbReference type="Pfam" id="PF25137"/>
    </source>
</evidence>
<evidence type="ECO:0000313" key="6">
    <source>
        <dbReference type="EMBL" id="SMX31359.1"/>
    </source>
</evidence>
<feature type="domain" description="Fe-containing alcohol dehydrogenase-like C-terminal" evidence="5">
    <location>
        <begin position="166"/>
        <end position="345"/>
    </location>
</feature>
<evidence type="ECO:0000256" key="2">
    <source>
        <dbReference type="ARBA" id="ARBA00023002"/>
    </source>
</evidence>
<evidence type="ECO:0000256" key="3">
    <source>
        <dbReference type="ARBA" id="ARBA00023027"/>
    </source>
</evidence>
<dbReference type="PANTHER" id="PTHR11496:SF102">
    <property type="entry name" value="ALCOHOL DEHYDROGENASE 4"/>
    <property type="match status" value="1"/>
</dbReference>
<dbReference type="EC" id="1.3.1.32" evidence="6"/>
<gene>
    <name evidence="6" type="primary">tfdF</name>
    <name evidence="6" type="ORF">COL8621_00407</name>
</gene>
<feature type="domain" description="Alcohol dehydrogenase iron-type/glycerol dehydrogenase GldA" evidence="4">
    <location>
        <begin position="10"/>
        <end position="153"/>
    </location>
</feature>
<dbReference type="Gene3D" id="1.20.1090.10">
    <property type="entry name" value="Dehydroquinate synthase-like - alpha domain"/>
    <property type="match status" value="1"/>
</dbReference>
<dbReference type="GO" id="GO:0018506">
    <property type="term" value="F:maleylacetate reductase activity"/>
    <property type="evidence" value="ECO:0007669"/>
    <property type="project" value="UniProtKB-EC"/>
</dbReference>
<dbReference type="PANTHER" id="PTHR11496">
    <property type="entry name" value="ALCOHOL DEHYDROGENASE"/>
    <property type="match status" value="1"/>
</dbReference>
<sequence>MINFTYTALPSRVVFGAGKLASVAEEVRAIGASRALVLCTPQQTKQAEQVAALLGDCSAGIHDGAEMHVPIESARKAREIARALGADCAVAVGGGSTIGLGKAIALDSGLPIIAVPTTYAGSEMTPVYGITENGIKTTGKDERVVPKSVIYDPELTYSLPLGMSLVSGMNAIAHAAEGLYAKDGNPVMSLIAEEGIRALAAGLPALRAGAQDAEARAQCLYGAWLCSSVLGHVGMALHHKLCHTLGGSFNLPHAETHSIVLPHSLAYNSPAAPDAMARIARAIGAKDGPKGLHALAQQLGVPMALRDLGVVESDLDRACDIALSNPYWNPRPIEAMPLRAVLQRAWEGSAPQP</sequence>